<feature type="non-terminal residue" evidence="6">
    <location>
        <position position="1"/>
    </location>
</feature>
<keyword evidence="4" id="KW-0472">Membrane</keyword>
<keyword evidence="3" id="KW-1133">Transmembrane helix</keyword>
<accession>A0ABN8PT11</accession>
<dbReference type="SUPFAM" id="SSF81321">
    <property type="entry name" value="Family A G protein-coupled receptor-like"/>
    <property type="match status" value="1"/>
</dbReference>
<evidence type="ECO:0000259" key="5">
    <source>
        <dbReference type="PROSITE" id="PS50262"/>
    </source>
</evidence>
<name>A0ABN8PT11_9CNID</name>
<keyword evidence="7" id="KW-1185">Reference proteome</keyword>
<dbReference type="InterPro" id="IPR000276">
    <property type="entry name" value="GPCR_Rhodpsn"/>
</dbReference>
<comment type="caution">
    <text evidence="6">The sequence shown here is derived from an EMBL/GenBank/DDBJ whole genome shotgun (WGS) entry which is preliminary data.</text>
</comment>
<evidence type="ECO:0000256" key="1">
    <source>
        <dbReference type="ARBA" id="ARBA00004370"/>
    </source>
</evidence>
<dbReference type="EMBL" id="CALNXK010000088">
    <property type="protein sequence ID" value="CAH3150129.1"/>
    <property type="molecule type" value="Genomic_DNA"/>
</dbReference>
<protein>
    <recommendedName>
        <fullName evidence="5">G-protein coupled receptors family 1 profile domain-containing protein</fullName>
    </recommendedName>
</protein>
<evidence type="ECO:0000256" key="3">
    <source>
        <dbReference type="ARBA" id="ARBA00022989"/>
    </source>
</evidence>
<comment type="subcellular location">
    <subcellularLocation>
        <location evidence="1">Membrane</location>
    </subcellularLocation>
</comment>
<dbReference type="Gene3D" id="1.20.1070.10">
    <property type="entry name" value="Rhodopsin 7-helix transmembrane proteins"/>
    <property type="match status" value="1"/>
</dbReference>
<evidence type="ECO:0000256" key="2">
    <source>
        <dbReference type="ARBA" id="ARBA00022692"/>
    </source>
</evidence>
<dbReference type="PROSITE" id="PS00237">
    <property type="entry name" value="G_PROTEIN_RECEP_F1_1"/>
    <property type="match status" value="1"/>
</dbReference>
<feature type="domain" description="G-protein coupled receptors family 1 profile" evidence="5">
    <location>
        <begin position="1"/>
        <end position="55"/>
    </location>
</feature>
<dbReference type="InterPro" id="IPR017452">
    <property type="entry name" value="GPCR_Rhodpsn_7TM"/>
</dbReference>
<gene>
    <name evidence="6" type="ORF">PLOB_00047274</name>
</gene>
<evidence type="ECO:0000256" key="4">
    <source>
        <dbReference type="ARBA" id="ARBA00023136"/>
    </source>
</evidence>
<dbReference type="Proteomes" id="UP001159405">
    <property type="component" value="Unassembled WGS sequence"/>
</dbReference>
<sequence>VPVEIVLLYYPYWPLGKIACNTLSSVFVALGSASVCHLCVTGVDRFLAISHSLRYSSERHFTFCHRFLGLPLGFCLFEWNCNVFHLDAAKPRGMFCVNSSFGEHCSLFGS</sequence>
<keyword evidence="2" id="KW-0812">Transmembrane</keyword>
<dbReference type="PROSITE" id="PS50262">
    <property type="entry name" value="G_PROTEIN_RECEP_F1_2"/>
    <property type="match status" value="1"/>
</dbReference>
<evidence type="ECO:0000313" key="7">
    <source>
        <dbReference type="Proteomes" id="UP001159405"/>
    </source>
</evidence>
<organism evidence="6 7">
    <name type="scientific">Porites lobata</name>
    <dbReference type="NCBI Taxonomy" id="104759"/>
    <lineage>
        <taxon>Eukaryota</taxon>
        <taxon>Metazoa</taxon>
        <taxon>Cnidaria</taxon>
        <taxon>Anthozoa</taxon>
        <taxon>Hexacorallia</taxon>
        <taxon>Scleractinia</taxon>
        <taxon>Fungiina</taxon>
        <taxon>Poritidae</taxon>
        <taxon>Porites</taxon>
    </lineage>
</organism>
<proteinExistence type="predicted"/>
<evidence type="ECO:0000313" key="6">
    <source>
        <dbReference type="EMBL" id="CAH3150129.1"/>
    </source>
</evidence>
<reference evidence="6 7" key="1">
    <citation type="submission" date="2022-05" db="EMBL/GenBank/DDBJ databases">
        <authorList>
            <consortium name="Genoscope - CEA"/>
            <person name="William W."/>
        </authorList>
    </citation>
    <scope>NUCLEOTIDE SEQUENCE [LARGE SCALE GENOMIC DNA]</scope>
</reference>
<dbReference type="Pfam" id="PF00001">
    <property type="entry name" value="7tm_1"/>
    <property type="match status" value="1"/>
</dbReference>